<accession>A0A0F8YUM1</accession>
<dbReference type="Pfam" id="PF00676">
    <property type="entry name" value="E1_dh"/>
    <property type="match status" value="1"/>
</dbReference>
<evidence type="ECO:0000256" key="3">
    <source>
        <dbReference type="ARBA" id="ARBA00023052"/>
    </source>
</evidence>
<comment type="caution">
    <text evidence="6">The sequence shown here is derived from an EMBL/GenBank/DDBJ whole genome shotgun (WGS) entry which is preliminary data.</text>
</comment>
<reference evidence="6" key="1">
    <citation type="journal article" date="2015" name="Nature">
        <title>Complex archaea that bridge the gap between prokaryotes and eukaryotes.</title>
        <authorList>
            <person name="Spang A."/>
            <person name="Saw J.H."/>
            <person name="Jorgensen S.L."/>
            <person name="Zaremba-Niedzwiedzka K."/>
            <person name="Martijn J."/>
            <person name="Lind A.E."/>
            <person name="van Eijk R."/>
            <person name="Schleper C."/>
            <person name="Guy L."/>
            <person name="Ettema T.J."/>
        </authorList>
    </citation>
    <scope>NUCLEOTIDE SEQUENCE</scope>
</reference>
<feature type="non-terminal residue" evidence="6">
    <location>
        <position position="1"/>
    </location>
</feature>
<dbReference type="InterPro" id="IPR005475">
    <property type="entry name" value="Transketolase-like_Pyr-bd"/>
</dbReference>
<dbReference type="InterPro" id="IPR001017">
    <property type="entry name" value="DH_E1"/>
</dbReference>
<dbReference type="GO" id="GO:0004739">
    <property type="term" value="F:pyruvate dehydrogenase (acetyl-transferring) activity"/>
    <property type="evidence" value="ECO:0007669"/>
    <property type="project" value="TreeGrafter"/>
</dbReference>
<dbReference type="Gene3D" id="3.40.50.970">
    <property type="match status" value="2"/>
</dbReference>
<keyword evidence="3" id="KW-0786">Thiamine pyrophosphate</keyword>
<dbReference type="GO" id="GO:0006086">
    <property type="term" value="P:pyruvate decarboxylation to acetyl-CoA"/>
    <property type="evidence" value="ECO:0007669"/>
    <property type="project" value="TreeGrafter"/>
</dbReference>
<dbReference type="Pfam" id="PF02779">
    <property type="entry name" value="Transket_pyr"/>
    <property type="match status" value="1"/>
</dbReference>
<comment type="cofactor">
    <cofactor evidence="1">
        <name>thiamine diphosphate</name>
        <dbReference type="ChEBI" id="CHEBI:58937"/>
    </cofactor>
</comment>
<dbReference type="InterPro" id="IPR029061">
    <property type="entry name" value="THDP-binding"/>
</dbReference>
<proteinExistence type="predicted"/>
<feature type="domain" description="Dehydrogenase E1 component" evidence="4">
    <location>
        <begin position="12"/>
        <end position="137"/>
    </location>
</feature>
<dbReference type="EMBL" id="LAZR01054946">
    <property type="protein sequence ID" value="KKK77460.1"/>
    <property type="molecule type" value="Genomic_DNA"/>
</dbReference>
<evidence type="ECO:0008006" key="7">
    <source>
        <dbReference type="Google" id="ProtNLM"/>
    </source>
</evidence>
<sequence length="363" mass="41703">KKNQELIELFSEIDEGDWVFSSWRNHYHALLKGIPKEQLERDILSGRSMHICDKNYKFFSSSLVGGHLPISLGVAMALKLRNSKNSVWSFCGDMAAETGVFHEVVKYAEGQNLPINFVVEDDGMSVYTPTKDVWKSSAFFHDGELRKYSLESKTDEKSQRVRRYSYERKWPHHGVGLWVEFPEDKSLKLIIDKYQRETKKAMEFLSEDERVLFLGQTVGYKGSPMYGSLEDIAKERRIELPVMEEVQMGISTGLAFEGYIPISIYPRFDFLTLATNQLVNHLDKAKELSTGQFDPKVIIRTMVGSKTPLYPGPQHCQDHTEAYKSMLTNVDVVKLEDPSDIFPAYERALRSDKSTLLVEKMYP</sequence>
<evidence type="ECO:0000256" key="1">
    <source>
        <dbReference type="ARBA" id="ARBA00001964"/>
    </source>
</evidence>
<evidence type="ECO:0000259" key="5">
    <source>
        <dbReference type="Pfam" id="PF02779"/>
    </source>
</evidence>
<dbReference type="AlphaFoldDB" id="A0A0F8YUM1"/>
<evidence type="ECO:0000313" key="6">
    <source>
        <dbReference type="EMBL" id="KKK77460.1"/>
    </source>
</evidence>
<dbReference type="InterPro" id="IPR050642">
    <property type="entry name" value="PDH_E1_Alpha_Subunit"/>
</dbReference>
<gene>
    <name evidence="6" type="ORF">LCGC14_2853400</name>
</gene>
<dbReference type="PANTHER" id="PTHR11516:SF41">
    <property type="entry name" value="3-METHYL-2-OXOBUTANOATE DEHYDROGENASE SUBUNIT ALPHA"/>
    <property type="match status" value="1"/>
</dbReference>
<feature type="domain" description="Transketolase-like pyrimidine-binding" evidence="5">
    <location>
        <begin position="203"/>
        <end position="358"/>
    </location>
</feature>
<keyword evidence="2" id="KW-0560">Oxidoreductase</keyword>
<evidence type="ECO:0000259" key="4">
    <source>
        <dbReference type="Pfam" id="PF00676"/>
    </source>
</evidence>
<name>A0A0F8YUM1_9ZZZZ</name>
<dbReference type="SUPFAM" id="SSF52518">
    <property type="entry name" value="Thiamin diphosphate-binding fold (THDP-binding)"/>
    <property type="match status" value="2"/>
</dbReference>
<organism evidence="6">
    <name type="scientific">marine sediment metagenome</name>
    <dbReference type="NCBI Taxonomy" id="412755"/>
    <lineage>
        <taxon>unclassified sequences</taxon>
        <taxon>metagenomes</taxon>
        <taxon>ecological metagenomes</taxon>
    </lineage>
</organism>
<dbReference type="PANTHER" id="PTHR11516">
    <property type="entry name" value="PYRUVATE DEHYDROGENASE E1 COMPONENT, ALPHA SUBUNIT BACTERIAL AND ORGANELLAR"/>
    <property type="match status" value="1"/>
</dbReference>
<evidence type="ECO:0000256" key="2">
    <source>
        <dbReference type="ARBA" id="ARBA00023002"/>
    </source>
</evidence>
<protein>
    <recommendedName>
        <fullName evidence="7">Transketolase-like pyrimidine-binding domain-containing protein</fullName>
    </recommendedName>
</protein>